<accession>A0A2A4MSK2</accession>
<dbReference type="GO" id="GO:0005829">
    <property type="term" value="C:cytosol"/>
    <property type="evidence" value="ECO:0007669"/>
    <property type="project" value="TreeGrafter"/>
</dbReference>
<dbReference type="GO" id="GO:0004357">
    <property type="term" value="F:glutamate-cysteine ligase activity"/>
    <property type="evidence" value="ECO:0007669"/>
    <property type="project" value="UniProtKB-UniRule"/>
</dbReference>
<protein>
    <recommendedName>
        <fullName evidence="8">Glutamate--cysteine ligase</fullName>
        <ecNumber evidence="8">6.3.2.2</ecNumber>
    </recommendedName>
    <alternativeName>
        <fullName evidence="8">Gamma-ECS</fullName>
        <shortName evidence="8">GCS</shortName>
    </alternativeName>
    <alternativeName>
        <fullName evidence="8">Gamma-glutamylcysteine synthetase</fullName>
    </alternativeName>
</protein>
<evidence type="ECO:0000256" key="2">
    <source>
        <dbReference type="ARBA" id="ARBA00008772"/>
    </source>
</evidence>
<evidence type="ECO:0000256" key="4">
    <source>
        <dbReference type="ARBA" id="ARBA00022684"/>
    </source>
</evidence>
<comment type="pathway">
    <text evidence="1 8 9">Sulfur metabolism; glutathione biosynthesis; glutathione from L-cysteine and L-glutamate: step 1/2.</text>
</comment>
<evidence type="ECO:0000256" key="8">
    <source>
        <dbReference type="HAMAP-Rule" id="MF_00578"/>
    </source>
</evidence>
<dbReference type="GO" id="GO:0006750">
    <property type="term" value="P:glutathione biosynthetic process"/>
    <property type="evidence" value="ECO:0007669"/>
    <property type="project" value="UniProtKB-UniRule"/>
</dbReference>
<name>A0A2A4MSK2_9GAMM</name>
<dbReference type="Gene3D" id="3.30.590.20">
    <property type="match status" value="1"/>
</dbReference>
<gene>
    <name evidence="8" type="primary">gshA</name>
    <name evidence="11" type="ORF">COC19_02255</name>
</gene>
<comment type="caution">
    <text evidence="11">The sequence shown here is derived from an EMBL/GenBank/DDBJ whole genome shotgun (WGS) entry which is preliminary data.</text>
</comment>
<feature type="domain" description="Glutamate--cysteine ligase" evidence="10">
    <location>
        <begin position="7"/>
        <end position="373"/>
    </location>
</feature>
<dbReference type="PANTHER" id="PTHR38761">
    <property type="entry name" value="GLUTAMATE--CYSTEINE LIGASE"/>
    <property type="match status" value="1"/>
</dbReference>
<dbReference type="GO" id="GO:0005524">
    <property type="term" value="F:ATP binding"/>
    <property type="evidence" value="ECO:0007669"/>
    <property type="project" value="UniProtKB-KW"/>
</dbReference>
<dbReference type="Proteomes" id="UP000218172">
    <property type="component" value="Unassembled WGS sequence"/>
</dbReference>
<dbReference type="InterPro" id="IPR006334">
    <property type="entry name" value="Glut_cys_ligase"/>
</dbReference>
<dbReference type="Pfam" id="PF04262">
    <property type="entry name" value="Glu_cys_ligase"/>
    <property type="match status" value="1"/>
</dbReference>
<evidence type="ECO:0000313" key="11">
    <source>
        <dbReference type="EMBL" id="PCH62893.1"/>
    </source>
</evidence>
<sequence length="513" mass="58744">MQRFQLPSFEKSWSDLQRGIEKESLRITPEGYISQASHPLALGSALTNPFITTDFSEALLEFITPVYSDIDECLKVLEDIHSFTYQHLQHDEYLWVASMPCPMGSDEEIPLAQYGNSNIGKLKTLYRQGLSKRYGSLMQTIAGLHYNFSMPDVFWDDYQKVCQHQGSLQDFRTEKYLHLIRNFRRYSWLLIYLFGASPASCKCFVQGRSHSLQELDKHSLYLPNATCLRMGNLGYKSEAQESLFVCYNELDSYVECLKGAMNTSYPAYEEISNSSQQHVQLNSNLLQLENEFYSTIRPKRTAKNGETPLAALTREGIEYIEVRALDLNPMLPLGIDSQQANFIDAFLVYCLLSESPVCNEKEFFEVESNINLVVEQGRDPNLKLSLEGQQISLKTWADSLLEDIEHSASLLDNGQQQSHYNDAIAAQKLKVADPQLTPSGQMLKIMQEQELTFYEFSVQQSQQHKAHFLKRPLDSETSQLFEQTSADSRLKQSQIEASDTMSFDEFLAQTNRR</sequence>
<evidence type="ECO:0000256" key="7">
    <source>
        <dbReference type="ARBA" id="ARBA00048819"/>
    </source>
</evidence>
<evidence type="ECO:0000256" key="9">
    <source>
        <dbReference type="RuleBase" id="RU004391"/>
    </source>
</evidence>
<dbReference type="EMBL" id="NVQR01000032">
    <property type="protein sequence ID" value="PCH62893.1"/>
    <property type="molecule type" value="Genomic_DNA"/>
</dbReference>
<organism evidence="11 12">
    <name type="scientific">SAR86 cluster bacterium</name>
    <dbReference type="NCBI Taxonomy" id="2030880"/>
    <lineage>
        <taxon>Bacteria</taxon>
        <taxon>Pseudomonadati</taxon>
        <taxon>Pseudomonadota</taxon>
        <taxon>Gammaproteobacteria</taxon>
        <taxon>SAR86 cluster</taxon>
    </lineage>
</organism>
<dbReference type="GO" id="GO:0046872">
    <property type="term" value="F:metal ion binding"/>
    <property type="evidence" value="ECO:0007669"/>
    <property type="project" value="TreeGrafter"/>
</dbReference>
<evidence type="ECO:0000256" key="5">
    <source>
        <dbReference type="ARBA" id="ARBA00022741"/>
    </source>
</evidence>
<keyword evidence="5 8" id="KW-0547">Nucleotide-binding</keyword>
<evidence type="ECO:0000259" key="10">
    <source>
        <dbReference type="Pfam" id="PF04262"/>
    </source>
</evidence>
<keyword evidence="6 8" id="KW-0067">ATP-binding</keyword>
<reference evidence="12" key="1">
    <citation type="submission" date="2017-08" db="EMBL/GenBank/DDBJ databases">
        <title>A dynamic microbial community with high functional redundancy inhabits the cold, oxic subseafloor aquifer.</title>
        <authorList>
            <person name="Tully B.J."/>
            <person name="Wheat C.G."/>
            <person name="Glazer B.T."/>
            <person name="Huber J.A."/>
        </authorList>
    </citation>
    <scope>NUCLEOTIDE SEQUENCE [LARGE SCALE GENOMIC DNA]</scope>
</reference>
<keyword evidence="4 8" id="KW-0317">Glutathione biosynthesis</keyword>
<evidence type="ECO:0000256" key="3">
    <source>
        <dbReference type="ARBA" id="ARBA00022598"/>
    </source>
</evidence>
<dbReference type="HAMAP" id="MF_00578">
    <property type="entry name" value="Glu_cys_ligase"/>
    <property type="match status" value="1"/>
</dbReference>
<dbReference type="InterPro" id="IPR007370">
    <property type="entry name" value="Glu_cys_ligase"/>
</dbReference>
<dbReference type="AlphaFoldDB" id="A0A2A4MSK2"/>
<evidence type="ECO:0000313" key="12">
    <source>
        <dbReference type="Proteomes" id="UP000218172"/>
    </source>
</evidence>
<dbReference type="EC" id="6.3.2.2" evidence="8"/>
<keyword evidence="3 8" id="KW-0436">Ligase</keyword>
<evidence type="ECO:0000256" key="1">
    <source>
        <dbReference type="ARBA" id="ARBA00005006"/>
    </source>
</evidence>
<dbReference type="SUPFAM" id="SSF55931">
    <property type="entry name" value="Glutamine synthetase/guanido kinase"/>
    <property type="match status" value="1"/>
</dbReference>
<dbReference type="PANTHER" id="PTHR38761:SF1">
    <property type="entry name" value="GLUTAMATE--CYSTEINE LIGASE"/>
    <property type="match status" value="1"/>
</dbReference>
<dbReference type="InterPro" id="IPR014746">
    <property type="entry name" value="Gln_synth/guanido_kin_cat_dom"/>
</dbReference>
<proteinExistence type="inferred from homology"/>
<evidence type="ECO:0000256" key="6">
    <source>
        <dbReference type="ARBA" id="ARBA00022840"/>
    </source>
</evidence>
<dbReference type="NCBIfam" id="TIGR01434">
    <property type="entry name" value="glu_cys_ligase"/>
    <property type="match status" value="1"/>
</dbReference>
<comment type="similarity">
    <text evidence="2 8">Belongs to the glutamate--cysteine ligase type 1 family. Type 1 subfamily.</text>
</comment>
<comment type="catalytic activity">
    <reaction evidence="7 8 9">
        <text>L-cysteine + L-glutamate + ATP = gamma-L-glutamyl-L-cysteine + ADP + phosphate + H(+)</text>
        <dbReference type="Rhea" id="RHEA:13285"/>
        <dbReference type="ChEBI" id="CHEBI:15378"/>
        <dbReference type="ChEBI" id="CHEBI:29985"/>
        <dbReference type="ChEBI" id="CHEBI:30616"/>
        <dbReference type="ChEBI" id="CHEBI:35235"/>
        <dbReference type="ChEBI" id="CHEBI:43474"/>
        <dbReference type="ChEBI" id="CHEBI:58173"/>
        <dbReference type="ChEBI" id="CHEBI:456216"/>
        <dbReference type="EC" id="6.3.2.2"/>
    </reaction>
</comment>
<dbReference type="UniPathway" id="UPA00142">
    <property type="reaction ID" value="UER00209"/>
</dbReference>